<keyword evidence="4" id="KW-1185">Reference proteome</keyword>
<dbReference type="GeneID" id="59345970"/>
<reference evidence="3" key="1">
    <citation type="submission" date="2020-05" db="EMBL/GenBank/DDBJ databases">
        <title>Mycena genomes resolve the evolution of fungal bioluminescence.</title>
        <authorList>
            <person name="Tsai I.J."/>
        </authorList>
    </citation>
    <scope>NUCLEOTIDE SEQUENCE</scope>
    <source>
        <strain evidence="3">171206Taipei</strain>
    </source>
</reference>
<comment type="caution">
    <text evidence="3">The sequence shown here is derived from an EMBL/GenBank/DDBJ whole genome shotgun (WGS) entry which is preliminary data.</text>
</comment>
<accession>A0A8H6W466</accession>
<dbReference type="PANTHER" id="PTHR48081">
    <property type="entry name" value="AB HYDROLASE SUPERFAMILY PROTEIN C4A8.06C"/>
    <property type="match status" value="1"/>
</dbReference>
<dbReference type="SUPFAM" id="SSF53474">
    <property type="entry name" value="alpha/beta-Hydrolases"/>
    <property type="match status" value="1"/>
</dbReference>
<dbReference type="Gene3D" id="3.40.50.1820">
    <property type="entry name" value="alpha/beta hydrolase"/>
    <property type="match status" value="1"/>
</dbReference>
<dbReference type="GO" id="GO:0016787">
    <property type="term" value="F:hydrolase activity"/>
    <property type="evidence" value="ECO:0007669"/>
    <property type="project" value="UniProtKB-KW"/>
</dbReference>
<evidence type="ECO:0000313" key="3">
    <source>
        <dbReference type="EMBL" id="KAF7301098.1"/>
    </source>
</evidence>
<dbReference type="Proteomes" id="UP000636479">
    <property type="component" value="Unassembled WGS sequence"/>
</dbReference>
<dbReference type="InterPro" id="IPR050300">
    <property type="entry name" value="GDXG_lipolytic_enzyme"/>
</dbReference>
<gene>
    <name evidence="3" type="ORF">MIND_00673800</name>
</gene>
<sequence>MKARYPKTPNTLVIPTPTDEDEVFPLYFWAHGGGWVAGNLDTDDYPLRAIAHELRVSIVSVDYRLAPVYHHPTQVNDSYTALKWAVENAQLLRADVKKGLVLGGMSAGAHIVGVLAHRARDDPFFSQRPVTGHLLQIPPSLHYAAQVPEEYKSQLLSPEQNKFAPILSTEALNKYWDKLAGDASPSSPDLSPLLASHDGLAPAVLQICGLDPLRDEAFLYNDLLIKAGVKTKVTSYPGLPHGFSYFYPTVSEARKWNEDYRVGLRWLLAGAAEKAQ</sequence>
<dbReference type="RefSeq" id="XP_037219098.1">
    <property type="nucleotide sequence ID" value="XM_037363454.1"/>
</dbReference>
<dbReference type="InterPro" id="IPR029058">
    <property type="entry name" value="AB_hydrolase_fold"/>
</dbReference>
<feature type="domain" description="Alpha/beta hydrolase fold-3" evidence="2">
    <location>
        <begin position="28"/>
        <end position="243"/>
    </location>
</feature>
<evidence type="ECO:0000313" key="4">
    <source>
        <dbReference type="Proteomes" id="UP000636479"/>
    </source>
</evidence>
<evidence type="ECO:0000256" key="1">
    <source>
        <dbReference type="ARBA" id="ARBA00022801"/>
    </source>
</evidence>
<dbReference type="AlphaFoldDB" id="A0A8H6W466"/>
<organism evidence="3 4">
    <name type="scientific">Mycena indigotica</name>
    <dbReference type="NCBI Taxonomy" id="2126181"/>
    <lineage>
        <taxon>Eukaryota</taxon>
        <taxon>Fungi</taxon>
        <taxon>Dikarya</taxon>
        <taxon>Basidiomycota</taxon>
        <taxon>Agaricomycotina</taxon>
        <taxon>Agaricomycetes</taxon>
        <taxon>Agaricomycetidae</taxon>
        <taxon>Agaricales</taxon>
        <taxon>Marasmiineae</taxon>
        <taxon>Mycenaceae</taxon>
        <taxon>Mycena</taxon>
    </lineage>
</organism>
<proteinExistence type="predicted"/>
<evidence type="ECO:0000259" key="2">
    <source>
        <dbReference type="Pfam" id="PF07859"/>
    </source>
</evidence>
<name>A0A8H6W466_9AGAR</name>
<dbReference type="Pfam" id="PF07859">
    <property type="entry name" value="Abhydrolase_3"/>
    <property type="match status" value="1"/>
</dbReference>
<dbReference type="OrthoDB" id="408631at2759"/>
<dbReference type="EMBL" id="JACAZF010000006">
    <property type="protein sequence ID" value="KAF7301098.1"/>
    <property type="molecule type" value="Genomic_DNA"/>
</dbReference>
<keyword evidence="1 3" id="KW-0378">Hydrolase</keyword>
<dbReference type="PANTHER" id="PTHR48081:SF8">
    <property type="entry name" value="ALPHA_BETA HYDROLASE FOLD-3 DOMAIN-CONTAINING PROTEIN-RELATED"/>
    <property type="match status" value="1"/>
</dbReference>
<protein>
    <submittedName>
        <fullName evidence="3">Abhydrolase-3 domain-containing protein</fullName>
    </submittedName>
</protein>
<dbReference type="InterPro" id="IPR013094">
    <property type="entry name" value="AB_hydrolase_3"/>
</dbReference>